<dbReference type="Proteomes" id="UP001209535">
    <property type="component" value="Unassembled WGS sequence"/>
</dbReference>
<keyword evidence="7" id="KW-1185">Reference proteome</keyword>
<dbReference type="PANTHER" id="PTHR46491">
    <property type="entry name" value="CDGSH IRON SULFUR DOMAIN PROTEIN HOMOLOG"/>
    <property type="match status" value="1"/>
</dbReference>
<protein>
    <submittedName>
        <fullName evidence="6">CDGSH iron-sulfur domain-containing protein</fullName>
    </submittedName>
</protein>
<name>A0ABT2X2H6_9RHOB</name>
<dbReference type="EMBL" id="JAOVQO010000007">
    <property type="protein sequence ID" value="MCU9848141.1"/>
    <property type="molecule type" value="Genomic_DNA"/>
</dbReference>
<sequence>MTDDTKVTIEARENGPFVVKRLTRLKGEDGEMLETKSVTTLCRCGHSANKPFCDGSHKRVGFQSGAEIPAAGRDRLIAYEGEEVTVTYNPRLCSHAAECGRIAGHVFNPAEKPWVQPDRGSRNEIEAVIAACPSGALALAGPEHLLPHGRAEIEVQKNGPYWVLGLELVGAPPAGEGASREKYVLCRCGLSGNKPYCDGSHRDKGWKSGG</sequence>
<dbReference type="Pfam" id="PF06902">
    <property type="entry name" value="Fer4_19"/>
    <property type="match status" value="1"/>
</dbReference>
<evidence type="ECO:0000313" key="6">
    <source>
        <dbReference type="EMBL" id="MCU9848141.1"/>
    </source>
</evidence>
<evidence type="ECO:0000256" key="4">
    <source>
        <dbReference type="ARBA" id="ARBA00023014"/>
    </source>
</evidence>
<dbReference type="RefSeq" id="WP_263335228.1">
    <property type="nucleotide sequence ID" value="NZ_JAOVQO010000007.1"/>
</dbReference>
<comment type="caution">
    <text evidence="6">The sequence shown here is derived from an EMBL/GenBank/DDBJ whole genome shotgun (WGS) entry which is preliminary data.</text>
</comment>
<evidence type="ECO:0000256" key="2">
    <source>
        <dbReference type="ARBA" id="ARBA00022723"/>
    </source>
</evidence>
<evidence type="ECO:0000256" key="3">
    <source>
        <dbReference type="ARBA" id="ARBA00023004"/>
    </source>
</evidence>
<dbReference type="InterPro" id="IPR042216">
    <property type="entry name" value="MitoNEET_CISD"/>
</dbReference>
<reference evidence="6 7" key="1">
    <citation type="submission" date="2022-10" db="EMBL/GenBank/DDBJ databases">
        <title>Defluviimonas sp. nov., isolated from ocean surface sediments.</title>
        <authorList>
            <person name="He W."/>
            <person name="Wang L."/>
            <person name="Zhang D.-F."/>
        </authorList>
    </citation>
    <scope>NUCLEOTIDE SEQUENCE [LARGE SCALE GENOMIC DNA]</scope>
    <source>
        <strain evidence="6 7">WL0024</strain>
    </source>
</reference>
<gene>
    <name evidence="6" type="ORF">OEZ60_08985</name>
</gene>
<keyword evidence="1" id="KW-0001">2Fe-2S</keyword>
<organism evidence="6 7">
    <name type="scientific">Albidovulum salinarum</name>
    <dbReference type="NCBI Taxonomy" id="2984153"/>
    <lineage>
        <taxon>Bacteria</taxon>
        <taxon>Pseudomonadati</taxon>
        <taxon>Pseudomonadota</taxon>
        <taxon>Alphaproteobacteria</taxon>
        <taxon>Rhodobacterales</taxon>
        <taxon>Paracoccaceae</taxon>
        <taxon>Albidovulum</taxon>
    </lineage>
</organism>
<dbReference type="PANTHER" id="PTHR46491:SF3">
    <property type="entry name" value="CDGSH IRON-SULFUR DOMAIN-CONTAINING PROTEIN 3, MITOCHONDRIAL"/>
    <property type="match status" value="1"/>
</dbReference>
<dbReference type="SMART" id="SM00704">
    <property type="entry name" value="ZnF_CDGSH"/>
    <property type="match status" value="2"/>
</dbReference>
<accession>A0ABT2X2H6</accession>
<dbReference type="Pfam" id="PF09360">
    <property type="entry name" value="zf-CDGSH"/>
    <property type="match status" value="2"/>
</dbReference>
<keyword evidence="3" id="KW-0408">Iron</keyword>
<proteinExistence type="predicted"/>
<feature type="domain" description="Iron-binding zinc finger CDGSH type" evidence="5">
    <location>
        <begin position="170"/>
        <end position="207"/>
    </location>
</feature>
<keyword evidence="4" id="KW-0411">Iron-sulfur</keyword>
<dbReference type="InterPro" id="IPR052950">
    <property type="entry name" value="CISD"/>
</dbReference>
<evidence type="ECO:0000259" key="5">
    <source>
        <dbReference type="SMART" id="SM00704"/>
    </source>
</evidence>
<feature type="domain" description="Iron-binding zinc finger CDGSH type" evidence="5">
    <location>
        <begin position="20"/>
        <end position="63"/>
    </location>
</feature>
<dbReference type="InterPro" id="IPR018967">
    <property type="entry name" value="FeS-contain_CDGSH-typ"/>
</dbReference>
<evidence type="ECO:0000256" key="1">
    <source>
        <dbReference type="ARBA" id="ARBA00022714"/>
    </source>
</evidence>
<keyword evidence="2" id="KW-0479">Metal-binding</keyword>
<dbReference type="InterPro" id="IPR010693">
    <property type="entry name" value="Divergent_4Fe-4S_mono-cluster"/>
</dbReference>
<evidence type="ECO:0000313" key="7">
    <source>
        <dbReference type="Proteomes" id="UP001209535"/>
    </source>
</evidence>
<dbReference type="Gene3D" id="3.40.5.90">
    <property type="entry name" value="CDGSH iron-sulfur domain, mitoNEET-type"/>
    <property type="match status" value="2"/>
</dbReference>